<evidence type="ECO:0000256" key="9">
    <source>
        <dbReference type="SAM" id="Phobius"/>
    </source>
</evidence>
<comment type="cofactor">
    <cofactor evidence="1">
        <name>heme</name>
        <dbReference type="ChEBI" id="CHEBI:30413"/>
    </cofactor>
</comment>
<dbReference type="PROSITE" id="PS51257">
    <property type="entry name" value="PROKAR_LIPOPROTEIN"/>
    <property type="match status" value="1"/>
</dbReference>
<keyword evidence="9" id="KW-0472">Membrane</keyword>
<protein>
    <recommendedName>
        <fullName evidence="12">Cytochrome P450</fullName>
    </recommendedName>
</protein>
<evidence type="ECO:0000256" key="3">
    <source>
        <dbReference type="ARBA" id="ARBA00022617"/>
    </source>
</evidence>
<evidence type="ECO:0000256" key="6">
    <source>
        <dbReference type="ARBA" id="ARBA00023004"/>
    </source>
</evidence>
<reference evidence="10" key="1">
    <citation type="submission" date="2022-11" db="EMBL/GenBank/DDBJ databases">
        <authorList>
            <person name="Scott C."/>
            <person name="Bruce N."/>
        </authorList>
    </citation>
    <scope>NUCLEOTIDE SEQUENCE</scope>
</reference>
<feature type="transmembrane region" description="Helical" evidence="9">
    <location>
        <begin position="17"/>
        <end position="39"/>
    </location>
</feature>
<evidence type="ECO:0000256" key="1">
    <source>
        <dbReference type="ARBA" id="ARBA00001971"/>
    </source>
</evidence>
<dbReference type="GO" id="GO:0005506">
    <property type="term" value="F:iron ion binding"/>
    <property type="evidence" value="ECO:0007669"/>
    <property type="project" value="InterPro"/>
</dbReference>
<dbReference type="AlphaFoldDB" id="A0A9P1H803"/>
<dbReference type="EMBL" id="CALLCH030000016">
    <property type="protein sequence ID" value="CAI4217650.1"/>
    <property type="molecule type" value="Genomic_DNA"/>
</dbReference>
<evidence type="ECO:0008006" key="12">
    <source>
        <dbReference type="Google" id="ProtNLM"/>
    </source>
</evidence>
<evidence type="ECO:0000256" key="2">
    <source>
        <dbReference type="ARBA" id="ARBA00010617"/>
    </source>
</evidence>
<feature type="region of interest" description="Disordered" evidence="8">
    <location>
        <begin position="639"/>
        <end position="663"/>
    </location>
</feature>
<sequence length="684" mass="77310">MDRIFELIEKIDLSNSSHVACGCAVMAAAGIVSHVGYFIRGDHNLYAYRWINRSLTGVAILGGAVLHLSGYKALETAISTTVFSISYFAGLFTSISLYRLFLHPLGRFPGPFWARLSNFYHAYLIRNSDNYFLMEKLHKQYGPIVRTGPSNISVKSPEAIRIVLGNQSKCIKSPWYERSRPMISLHTVRDKKQHDQRRKVFSKAFSPSAMQEYEKRVVVHCEEFVRQMKTMADKPFDASDWFKYFAFDVMGDIGLGKQFHMMTAEENRRIPVLLEEGMGAVGVTTPLPWIGSILMRLPRAGKNGAGAWHNFVNSQVSERVDKQVEKADVLTHLVDAYNHSERNEIDYNWLRGDTRLTIVGGSDTTASTLTFLFYHLAKNPSEVQKLKDELLPLLNGKNVLAPKDVAKAQHLDGGIMIGETFIPGGTTVVLPVYAMQRDEQNYERPDQFIPERWYSKPELIKNREVFLTWNVGMNGCIGHAMDNIDKVIDGRDESQSQIERVQEHDRQGQELEQEPPRKRARLSCSTCKARKTKCIGIEAELPELTVENIQDLLQKLDNDASDTASKGPASVRELPQESESTIAQASQDGSHETMEADEHPVLQEELGCMLLDSMGKYRYVGANSSIRWFNAIRTARDARASSPRPDPKIITPLNIGRLPPTTPRTRETVARKYTSHLVRCAWIM</sequence>
<proteinExistence type="inferred from homology"/>
<dbReference type="PANTHER" id="PTHR24305">
    <property type="entry name" value="CYTOCHROME P450"/>
    <property type="match status" value="1"/>
</dbReference>
<name>A0A9P1H803_9PEZI</name>
<evidence type="ECO:0000256" key="7">
    <source>
        <dbReference type="ARBA" id="ARBA00023033"/>
    </source>
</evidence>
<dbReference type="InterPro" id="IPR050121">
    <property type="entry name" value="Cytochrome_P450_monoxygenase"/>
</dbReference>
<feature type="region of interest" description="Disordered" evidence="8">
    <location>
        <begin position="491"/>
        <end position="521"/>
    </location>
</feature>
<keyword evidence="9" id="KW-0812">Transmembrane</keyword>
<keyword evidence="4" id="KW-0479">Metal-binding</keyword>
<accession>A0A9P1H803</accession>
<evidence type="ECO:0000256" key="8">
    <source>
        <dbReference type="SAM" id="MobiDB-lite"/>
    </source>
</evidence>
<feature type="transmembrane region" description="Helical" evidence="9">
    <location>
        <begin position="51"/>
        <end position="71"/>
    </location>
</feature>
<feature type="compositionally biased region" description="Basic and acidic residues" evidence="8">
    <location>
        <begin position="491"/>
        <end position="517"/>
    </location>
</feature>
<dbReference type="GO" id="GO:0004497">
    <property type="term" value="F:monooxygenase activity"/>
    <property type="evidence" value="ECO:0007669"/>
    <property type="project" value="UniProtKB-KW"/>
</dbReference>
<keyword evidence="11" id="KW-1185">Reference proteome</keyword>
<comment type="similarity">
    <text evidence="2">Belongs to the cytochrome P450 family.</text>
</comment>
<dbReference type="GO" id="GO:0020037">
    <property type="term" value="F:heme binding"/>
    <property type="evidence" value="ECO:0007669"/>
    <property type="project" value="InterPro"/>
</dbReference>
<dbReference type="Pfam" id="PF00067">
    <property type="entry name" value="p450"/>
    <property type="match status" value="2"/>
</dbReference>
<dbReference type="InterPro" id="IPR036396">
    <property type="entry name" value="Cyt_P450_sf"/>
</dbReference>
<comment type="caution">
    <text evidence="10">The sequence shown here is derived from an EMBL/GenBank/DDBJ whole genome shotgun (WGS) entry which is preliminary data.</text>
</comment>
<evidence type="ECO:0000256" key="5">
    <source>
        <dbReference type="ARBA" id="ARBA00023002"/>
    </source>
</evidence>
<keyword evidence="9" id="KW-1133">Transmembrane helix</keyword>
<dbReference type="Gene3D" id="1.10.630.10">
    <property type="entry name" value="Cytochrome P450"/>
    <property type="match status" value="1"/>
</dbReference>
<keyword evidence="6" id="KW-0408">Iron</keyword>
<dbReference type="OrthoDB" id="6692864at2759"/>
<dbReference type="InterPro" id="IPR001128">
    <property type="entry name" value="Cyt_P450"/>
</dbReference>
<keyword evidence="3" id="KW-0349">Heme</keyword>
<keyword evidence="7" id="KW-0503">Monooxygenase</keyword>
<dbReference type="Proteomes" id="UP000838763">
    <property type="component" value="Unassembled WGS sequence"/>
</dbReference>
<evidence type="ECO:0000313" key="11">
    <source>
        <dbReference type="Proteomes" id="UP000838763"/>
    </source>
</evidence>
<keyword evidence="5" id="KW-0560">Oxidoreductase</keyword>
<dbReference type="PANTHER" id="PTHR24305:SF187">
    <property type="entry name" value="P450, PUTATIVE (EUROFUNG)-RELATED"/>
    <property type="match status" value="1"/>
</dbReference>
<dbReference type="CDD" id="cd11061">
    <property type="entry name" value="CYP67-like"/>
    <property type="match status" value="1"/>
</dbReference>
<dbReference type="GO" id="GO:0016705">
    <property type="term" value="F:oxidoreductase activity, acting on paired donors, with incorporation or reduction of molecular oxygen"/>
    <property type="evidence" value="ECO:0007669"/>
    <property type="project" value="InterPro"/>
</dbReference>
<gene>
    <name evidence="10" type="ORF">PPNO1_LOCUS7255</name>
</gene>
<dbReference type="SUPFAM" id="SSF48264">
    <property type="entry name" value="Cytochrome P450"/>
    <property type="match status" value="1"/>
</dbReference>
<evidence type="ECO:0000256" key="4">
    <source>
        <dbReference type="ARBA" id="ARBA00022723"/>
    </source>
</evidence>
<evidence type="ECO:0000313" key="10">
    <source>
        <dbReference type="EMBL" id="CAI4217650.1"/>
    </source>
</evidence>
<feature type="transmembrane region" description="Helical" evidence="9">
    <location>
        <begin position="77"/>
        <end position="98"/>
    </location>
</feature>
<organism evidence="10 11">
    <name type="scientific">Parascedosporium putredinis</name>
    <dbReference type="NCBI Taxonomy" id="1442378"/>
    <lineage>
        <taxon>Eukaryota</taxon>
        <taxon>Fungi</taxon>
        <taxon>Dikarya</taxon>
        <taxon>Ascomycota</taxon>
        <taxon>Pezizomycotina</taxon>
        <taxon>Sordariomycetes</taxon>
        <taxon>Hypocreomycetidae</taxon>
        <taxon>Microascales</taxon>
        <taxon>Microascaceae</taxon>
        <taxon>Parascedosporium</taxon>
    </lineage>
</organism>
<feature type="region of interest" description="Disordered" evidence="8">
    <location>
        <begin position="559"/>
        <end position="581"/>
    </location>
</feature>